<protein>
    <recommendedName>
        <fullName evidence="3">Helix-turn-helix domain-containing protein</fullName>
    </recommendedName>
</protein>
<dbReference type="RefSeq" id="WP_139284149.1">
    <property type="nucleotide sequence ID" value="NZ_FNQM01000022.1"/>
</dbReference>
<evidence type="ECO:0008006" key="3">
    <source>
        <dbReference type="Google" id="ProtNLM"/>
    </source>
</evidence>
<dbReference type="EMBL" id="FNQM01000022">
    <property type="protein sequence ID" value="SEA96270.1"/>
    <property type="molecule type" value="Genomic_DNA"/>
</dbReference>
<sequence length="82" mass="9085">MNSPESTLSSREVATTLGVTLRQAQREIAAGRMASVQRAGSARVTRLALWRYLGIETEMMRLWLDHLDRRAGSEADPAKSKA</sequence>
<dbReference type="AlphaFoldDB" id="A0A1H4FHI2"/>
<organism evidence="1 2">
    <name type="scientific">Rubrimonas cliftonensis</name>
    <dbReference type="NCBI Taxonomy" id="89524"/>
    <lineage>
        <taxon>Bacteria</taxon>
        <taxon>Pseudomonadati</taxon>
        <taxon>Pseudomonadota</taxon>
        <taxon>Alphaproteobacteria</taxon>
        <taxon>Rhodobacterales</taxon>
        <taxon>Paracoccaceae</taxon>
        <taxon>Rubrimonas</taxon>
    </lineage>
</organism>
<proteinExistence type="predicted"/>
<evidence type="ECO:0000313" key="2">
    <source>
        <dbReference type="Proteomes" id="UP000198703"/>
    </source>
</evidence>
<accession>A0A1H4FHI2</accession>
<gene>
    <name evidence="1" type="ORF">SAMN05444370_1228</name>
</gene>
<name>A0A1H4FHI2_9RHOB</name>
<dbReference type="OrthoDB" id="7867262at2"/>
<keyword evidence="2" id="KW-1185">Reference proteome</keyword>
<dbReference type="Proteomes" id="UP000198703">
    <property type="component" value="Unassembled WGS sequence"/>
</dbReference>
<evidence type="ECO:0000313" key="1">
    <source>
        <dbReference type="EMBL" id="SEA96270.1"/>
    </source>
</evidence>
<reference evidence="1 2" key="1">
    <citation type="submission" date="2016-10" db="EMBL/GenBank/DDBJ databases">
        <authorList>
            <person name="de Groot N.N."/>
        </authorList>
    </citation>
    <scope>NUCLEOTIDE SEQUENCE [LARGE SCALE GENOMIC DNA]</scope>
    <source>
        <strain evidence="1 2">DSM 15345</strain>
    </source>
</reference>
<dbReference type="STRING" id="89524.SAMN05444370_1228"/>